<evidence type="ECO:0000256" key="3">
    <source>
        <dbReference type="ARBA" id="ARBA00022840"/>
    </source>
</evidence>
<evidence type="ECO:0000313" key="5">
    <source>
        <dbReference type="EMBL" id="TCO78410.1"/>
    </source>
</evidence>
<keyword evidence="6" id="KW-1185">Reference proteome</keyword>
<dbReference type="InterPro" id="IPR052708">
    <property type="entry name" value="PxpC"/>
</dbReference>
<dbReference type="EMBL" id="SLWX01000001">
    <property type="protein sequence ID" value="TCO78410.1"/>
    <property type="molecule type" value="Genomic_DNA"/>
</dbReference>
<dbReference type="SUPFAM" id="SSF50891">
    <property type="entry name" value="Cyclophilin-like"/>
    <property type="match status" value="1"/>
</dbReference>
<keyword evidence="2" id="KW-0378">Hydrolase</keyword>
<keyword evidence="3" id="KW-0067">ATP-binding</keyword>
<proteinExistence type="predicted"/>
<dbReference type="GO" id="GO:0016787">
    <property type="term" value="F:hydrolase activity"/>
    <property type="evidence" value="ECO:0007669"/>
    <property type="project" value="UniProtKB-KW"/>
</dbReference>
<dbReference type="Gene3D" id="2.40.100.10">
    <property type="entry name" value="Cyclophilin-like"/>
    <property type="match status" value="1"/>
</dbReference>
<dbReference type="Pfam" id="PF02626">
    <property type="entry name" value="CT_A_B"/>
    <property type="match status" value="1"/>
</dbReference>
<dbReference type="PANTHER" id="PTHR43309">
    <property type="entry name" value="5-OXOPROLINASE SUBUNIT C"/>
    <property type="match status" value="1"/>
</dbReference>
<dbReference type="InterPro" id="IPR003778">
    <property type="entry name" value="CT_A_B"/>
</dbReference>
<evidence type="ECO:0000259" key="4">
    <source>
        <dbReference type="SMART" id="SM00797"/>
    </source>
</evidence>
<dbReference type="AlphaFoldDB" id="A0A4V2SC85"/>
<dbReference type="NCBIfam" id="TIGR00724">
    <property type="entry name" value="urea_amlyse_rel"/>
    <property type="match status" value="1"/>
</dbReference>
<dbReference type="PANTHER" id="PTHR43309:SF4">
    <property type="entry name" value="CARBOXYLTRANSFERASE DOMAIN-CONTAINING PROTEIN"/>
    <property type="match status" value="1"/>
</dbReference>
<sequence length="313" mass="33517">MSGMEILSPGILSLIQDSGRRGYYRLGLTDGGPVDPQAHALCNRLLQNNAHAATVEVTLGGLEIAAGVGTWICVTGAPVPLTINGNERPRWQVLRVAAGDRIALGHAESGCRAYLGVADGFRIAPVFGSCATVVREGLGGLDGNRLKAGDLLPCTAVAERAPLRLPPGQEPRYPRGVTLRVIPGYQEAHFPRLQQRRFFACPFSVSQRADRMGYRLEGPTIGCDIEGILSEGICQGAIQVPADGQPIVLLNDRQTIGGYPKIGSALSLDCAQLAQQTPGAPVYFTPISQHDAHNALHLAQVFDANRRLEEYRL</sequence>
<name>A0A4V2SC85_9GAMM</name>
<accession>A0A4V2SC85</accession>
<comment type="caution">
    <text evidence="5">The sequence shown here is derived from an EMBL/GenBank/DDBJ whole genome shotgun (WGS) entry which is preliminary data.</text>
</comment>
<evidence type="ECO:0000256" key="2">
    <source>
        <dbReference type="ARBA" id="ARBA00022801"/>
    </source>
</evidence>
<dbReference type="OrthoDB" id="9768696at2"/>
<evidence type="ECO:0000256" key="1">
    <source>
        <dbReference type="ARBA" id="ARBA00022741"/>
    </source>
</evidence>
<evidence type="ECO:0000313" key="6">
    <source>
        <dbReference type="Proteomes" id="UP000294980"/>
    </source>
</evidence>
<gene>
    <name evidence="5" type="ORF">EV688_101227</name>
</gene>
<keyword evidence="1" id="KW-0547">Nucleotide-binding</keyword>
<feature type="domain" description="Carboxyltransferase" evidence="4">
    <location>
        <begin position="25"/>
        <end position="302"/>
    </location>
</feature>
<reference evidence="5 6" key="1">
    <citation type="submission" date="2019-03" db="EMBL/GenBank/DDBJ databases">
        <title>Genomic Encyclopedia of Type Strains, Phase IV (KMG-IV): sequencing the most valuable type-strain genomes for metagenomic binning, comparative biology and taxonomic classification.</title>
        <authorList>
            <person name="Goeker M."/>
        </authorList>
    </citation>
    <scope>NUCLEOTIDE SEQUENCE [LARGE SCALE GENOMIC DNA]</scope>
    <source>
        <strain evidence="5 6">DSM 23344</strain>
    </source>
</reference>
<dbReference type="SMART" id="SM00797">
    <property type="entry name" value="AHS2"/>
    <property type="match status" value="1"/>
</dbReference>
<dbReference type="GO" id="GO:0005524">
    <property type="term" value="F:ATP binding"/>
    <property type="evidence" value="ECO:0007669"/>
    <property type="project" value="UniProtKB-KW"/>
</dbReference>
<dbReference type="Proteomes" id="UP000294980">
    <property type="component" value="Unassembled WGS sequence"/>
</dbReference>
<protein>
    <submittedName>
        <fullName evidence="5">Biotin-dependent carboxylase-like uncharacterized protein</fullName>
    </submittedName>
</protein>
<organism evidence="5 6">
    <name type="scientific">Chromatocurvus halotolerans</name>
    <dbReference type="NCBI Taxonomy" id="1132028"/>
    <lineage>
        <taxon>Bacteria</taxon>
        <taxon>Pseudomonadati</taxon>
        <taxon>Pseudomonadota</taxon>
        <taxon>Gammaproteobacteria</taxon>
        <taxon>Cellvibrionales</taxon>
        <taxon>Halieaceae</taxon>
        <taxon>Chromatocurvus</taxon>
    </lineage>
</organism>
<dbReference type="InterPro" id="IPR029000">
    <property type="entry name" value="Cyclophilin-like_dom_sf"/>
</dbReference>